<dbReference type="GO" id="GO:0003677">
    <property type="term" value="F:DNA binding"/>
    <property type="evidence" value="ECO:0007669"/>
    <property type="project" value="UniProtKB-KW"/>
</dbReference>
<keyword evidence="2" id="KW-0812">Transmembrane</keyword>
<dbReference type="InterPro" id="IPR001387">
    <property type="entry name" value="Cro/C1-type_HTH"/>
</dbReference>
<dbReference type="CDD" id="cd00093">
    <property type="entry name" value="HTH_XRE"/>
    <property type="match status" value="1"/>
</dbReference>
<reference evidence="4 5" key="1">
    <citation type="submission" date="2011-01" db="EMBL/GenBank/DDBJ databases">
        <authorList>
            <person name="Muzny D."/>
            <person name="Qin X."/>
            <person name="Deng J."/>
            <person name="Jiang H."/>
            <person name="Liu Y."/>
            <person name="Qu J."/>
            <person name="Song X.-Z."/>
            <person name="Zhang L."/>
            <person name="Thornton R."/>
            <person name="Coyle M."/>
            <person name="Francisco L."/>
            <person name="Jackson L."/>
            <person name="Javaid M."/>
            <person name="Korchina V."/>
            <person name="Kovar C."/>
            <person name="Mata R."/>
            <person name="Mathew T."/>
            <person name="Ngo R."/>
            <person name="Nguyen L."/>
            <person name="Nguyen N."/>
            <person name="Okwuonu G."/>
            <person name="Ongeri F."/>
            <person name="Pham C."/>
            <person name="Simmons D."/>
            <person name="Wilczek-Boney K."/>
            <person name="Hale W."/>
            <person name="Jakkamsetti A."/>
            <person name="Pham P."/>
            <person name="Ruth R."/>
            <person name="San Lucas F."/>
            <person name="Warren J."/>
            <person name="Zhang J."/>
            <person name="Zhao Z."/>
            <person name="Zhou C."/>
            <person name="Zhu D."/>
            <person name="Lee S."/>
            <person name="Bess C."/>
            <person name="Blankenburg K."/>
            <person name="Forbes L."/>
            <person name="Fu Q."/>
            <person name="Gubbala S."/>
            <person name="Hirani K."/>
            <person name="Jayaseelan J.C."/>
            <person name="Lara F."/>
            <person name="Munidasa M."/>
            <person name="Palculict T."/>
            <person name="Patil S."/>
            <person name="Pu L.-L."/>
            <person name="Saada N."/>
            <person name="Tang L."/>
            <person name="Weissenberger G."/>
            <person name="Zhu Y."/>
            <person name="Hemphill L."/>
            <person name="Shang Y."/>
            <person name="Youmans B."/>
            <person name="Ayvaz T."/>
            <person name="Ross M."/>
            <person name="Santibanez J."/>
            <person name="Aqrawi P."/>
            <person name="Gross S."/>
            <person name="Joshi V."/>
            <person name="Fowler G."/>
            <person name="Nazareth L."/>
            <person name="Reid J."/>
            <person name="Worley K."/>
            <person name="Petrosino J."/>
            <person name="Highlander S."/>
            <person name="Gibbs R."/>
        </authorList>
    </citation>
    <scope>NUCLEOTIDE SEQUENCE [LARGE SCALE GENOMIC DNA]</scope>
    <source>
        <strain evidence="4 5">ATCC 12755</strain>
    </source>
</reference>
<feature type="transmembrane region" description="Helical" evidence="2">
    <location>
        <begin position="178"/>
        <end position="200"/>
    </location>
</feature>
<evidence type="ECO:0000313" key="4">
    <source>
        <dbReference type="EMBL" id="EGC70455.1"/>
    </source>
</evidence>
<organism evidence="4 5">
    <name type="scientific">Enterococcus casseliflavus ATCC 12755</name>
    <dbReference type="NCBI Taxonomy" id="888066"/>
    <lineage>
        <taxon>Bacteria</taxon>
        <taxon>Bacillati</taxon>
        <taxon>Bacillota</taxon>
        <taxon>Bacilli</taxon>
        <taxon>Lactobacillales</taxon>
        <taxon>Enterococcaceae</taxon>
        <taxon>Enterococcus</taxon>
    </lineage>
</organism>
<evidence type="ECO:0000259" key="3">
    <source>
        <dbReference type="PROSITE" id="PS50943"/>
    </source>
</evidence>
<feature type="transmembrane region" description="Helical" evidence="2">
    <location>
        <begin position="136"/>
        <end position="158"/>
    </location>
</feature>
<dbReference type="SMART" id="SM00530">
    <property type="entry name" value="HTH_XRE"/>
    <property type="match status" value="1"/>
</dbReference>
<name>F0EHE1_ENTCA</name>
<dbReference type="Gene3D" id="1.10.260.40">
    <property type="entry name" value="lambda repressor-like DNA-binding domains"/>
    <property type="match status" value="1"/>
</dbReference>
<gene>
    <name evidence="4" type="ORF">HMPREF9087_0833</name>
</gene>
<dbReference type="EMBL" id="AEWT01000007">
    <property type="protein sequence ID" value="EGC70455.1"/>
    <property type="molecule type" value="Genomic_DNA"/>
</dbReference>
<dbReference type="PROSITE" id="PS50943">
    <property type="entry name" value="HTH_CROC1"/>
    <property type="match status" value="1"/>
</dbReference>
<sequence>MIGSRPNQERTKKRRKHHFPLIYQAASPAFLEATRVSTMLKSHQRKEKKMEFGEKIKEVRTRNNLTQEQFATQLHVTRQAVSNWENNRNLPDLEMLIAIATIFQLSLDELILGGTQVNKITEKLIKDGSETRRAKLNLITTLIGTFLLLFGFACFFIKASSVEYIDQSGILHENFYLIPVGFLFLLASFVVFVGTGINYFRAARRK</sequence>
<proteinExistence type="predicted"/>
<keyword evidence="2" id="KW-0472">Membrane</keyword>
<keyword evidence="1 4" id="KW-0238">DNA-binding</keyword>
<dbReference type="InterPro" id="IPR025016">
    <property type="entry name" value="DUF3955"/>
</dbReference>
<accession>F0EHE1</accession>
<dbReference type="InterPro" id="IPR010982">
    <property type="entry name" value="Lambda_DNA-bd_dom_sf"/>
</dbReference>
<feature type="domain" description="HTH cro/C1-type" evidence="3">
    <location>
        <begin position="56"/>
        <end position="110"/>
    </location>
</feature>
<dbReference type="PANTHER" id="PTHR46558:SF4">
    <property type="entry name" value="DNA-BIDING PHAGE PROTEIN"/>
    <property type="match status" value="1"/>
</dbReference>
<dbReference type="Pfam" id="PF01381">
    <property type="entry name" value="HTH_3"/>
    <property type="match status" value="1"/>
</dbReference>
<dbReference type="AlphaFoldDB" id="F0EHE1"/>
<evidence type="ECO:0000256" key="2">
    <source>
        <dbReference type="SAM" id="Phobius"/>
    </source>
</evidence>
<dbReference type="Pfam" id="PF13127">
    <property type="entry name" value="DUF3955"/>
    <property type="match status" value="1"/>
</dbReference>
<dbReference type="PANTHER" id="PTHR46558">
    <property type="entry name" value="TRACRIPTIONAL REGULATORY PROTEIN-RELATED-RELATED"/>
    <property type="match status" value="1"/>
</dbReference>
<evidence type="ECO:0000256" key="1">
    <source>
        <dbReference type="ARBA" id="ARBA00023125"/>
    </source>
</evidence>
<keyword evidence="2" id="KW-1133">Transmembrane helix</keyword>
<dbReference type="SUPFAM" id="SSF47413">
    <property type="entry name" value="lambda repressor-like DNA-binding domains"/>
    <property type="match status" value="1"/>
</dbReference>
<dbReference type="Proteomes" id="UP000004835">
    <property type="component" value="Unassembled WGS sequence"/>
</dbReference>
<evidence type="ECO:0000313" key="5">
    <source>
        <dbReference type="Proteomes" id="UP000004835"/>
    </source>
</evidence>
<comment type="caution">
    <text evidence="4">The sequence shown here is derived from an EMBL/GenBank/DDBJ whole genome shotgun (WGS) entry which is preliminary data.</text>
</comment>
<protein>
    <submittedName>
        <fullName evidence="4">DNA-binding helix-turn-helix protein</fullName>
    </submittedName>
</protein>
<dbReference type="HOGENOM" id="CLU_066192_2_9_9"/>